<reference evidence="2" key="1">
    <citation type="submission" date="2020-08" db="EMBL/GenBank/DDBJ databases">
        <title>Multicomponent nature underlies the extraordinary mechanical properties of spider dragline silk.</title>
        <authorList>
            <person name="Kono N."/>
            <person name="Nakamura H."/>
            <person name="Mori M."/>
            <person name="Yoshida Y."/>
            <person name="Ohtoshi R."/>
            <person name="Malay A.D."/>
            <person name="Moran D.A.P."/>
            <person name="Tomita M."/>
            <person name="Numata K."/>
            <person name="Arakawa K."/>
        </authorList>
    </citation>
    <scope>NUCLEOTIDE SEQUENCE</scope>
</reference>
<feature type="region of interest" description="Disordered" evidence="1">
    <location>
        <begin position="1"/>
        <end position="29"/>
    </location>
</feature>
<evidence type="ECO:0000313" key="3">
    <source>
        <dbReference type="Proteomes" id="UP000887013"/>
    </source>
</evidence>
<feature type="compositionally biased region" description="Basic and acidic residues" evidence="1">
    <location>
        <begin position="7"/>
        <end position="16"/>
    </location>
</feature>
<sequence>MAEPSENDEHRSKKFDTANTKSKPPKFRSAAELRDHIIREHLNVSRMAVLSGEPISLTVASACQSKSSVDGYQETLRQRTIQFFNIGSSDYPSSHLQHALCTLCITLTCTPHGFIAAYTNCVVVKIPDLSNRHFLTQSDQRLETLELGPWFKQIMTRCRKVGYRTRLKFLLSMLSAILEREREVFYIGRHKWYVLSSSGVSAPNFPS</sequence>
<evidence type="ECO:0000256" key="1">
    <source>
        <dbReference type="SAM" id="MobiDB-lite"/>
    </source>
</evidence>
<accession>A0A8X6TVW6</accession>
<evidence type="ECO:0000313" key="2">
    <source>
        <dbReference type="EMBL" id="GFT48999.1"/>
    </source>
</evidence>
<dbReference type="EMBL" id="BMAW01111653">
    <property type="protein sequence ID" value="GFT48999.1"/>
    <property type="molecule type" value="Genomic_DNA"/>
</dbReference>
<dbReference type="Proteomes" id="UP000887013">
    <property type="component" value="Unassembled WGS sequence"/>
</dbReference>
<gene>
    <name evidence="2" type="ORF">NPIL_211231</name>
</gene>
<comment type="caution">
    <text evidence="2">The sequence shown here is derived from an EMBL/GenBank/DDBJ whole genome shotgun (WGS) entry which is preliminary data.</text>
</comment>
<dbReference type="AlphaFoldDB" id="A0A8X6TVW6"/>
<name>A0A8X6TVW6_NEPPI</name>
<protein>
    <submittedName>
        <fullName evidence="2">Uncharacterized protein</fullName>
    </submittedName>
</protein>
<proteinExistence type="predicted"/>
<keyword evidence="3" id="KW-1185">Reference proteome</keyword>
<organism evidence="2 3">
    <name type="scientific">Nephila pilipes</name>
    <name type="common">Giant wood spider</name>
    <name type="synonym">Nephila maculata</name>
    <dbReference type="NCBI Taxonomy" id="299642"/>
    <lineage>
        <taxon>Eukaryota</taxon>
        <taxon>Metazoa</taxon>
        <taxon>Ecdysozoa</taxon>
        <taxon>Arthropoda</taxon>
        <taxon>Chelicerata</taxon>
        <taxon>Arachnida</taxon>
        <taxon>Araneae</taxon>
        <taxon>Araneomorphae</taxon>
        <taxon>Entelegynae</taxon>
        <taxon>Araneoidea</taxon>
        <taxon>Nephilidae</taxon>
        <taxon>Nephila</taxon>
    </lineage>
</organism>